<sequence>MDSRDILDKEFAAQAFDDGQPYQEMLVKYKDLACSYAVMENAIAVLSDLRTRTSHIYYGGFSRMLACGSGGGNILVPSIWEEEIFSLIHPDDLAEKHLQELCFFHFIRRQPKKNRNDYCLASKLRMKAPSGDYIEAFHRMFYISAPAAADANPDFADRADTRMHGQHEDKLWLALCLYSPLIFDFPSKCMIINSVNGQTRDLTQQNASKILSAREKQVLNLIDRGLTSKSIAEALCISKNTVSRHRQEILAKLQVKNSIEACRIAKELKII</sequence>
<name>A0A940DMP1_9BACT</name>
<organism evidence="5 6">
    <name type="scientific">Candidatus Cryptobacteroides gallistercoris</name>
    <dbReference type="NCBI Taxonomy" id="2840765"/>
    <lineage>
        <taxon>Bacteria</taxon>
        <taxon>Pseudomonadati</taxon>
        <taxon>Bacteroidota</taxon>
        <taxon>Bacteroidia</taxon>
        <taxon>Bacteroidales</taxon>
        <taxon>Candidatus Cryptobacteroides</taxon>
    </lineage>
</organism>
<evidence type="ECO:0000313" key="5">
    <source>
        <dbReference type="EMBL" id="MBO8453719.1"/>
    </source>
</evidence>
<comment type="caution">
    <text evidence="5">The sequence shown here is derived from an EMBL/GenBank/DDBJ whole genome shotgun (WGS) entry which is preliminary data.</text>
</comment>
<dbReference type="AlphaFoldDB" id="A0A940DMP1"/>
<dbReference type="SMART" id="SM00421">
    <property type="entry name" value="HTH_LUXR"/>
    <property type="match status" value="1"/>
</dbReference>
<dbReference type="GO" id="GO:0003677">
    <property type="term" value="F:DNA binding"/>
    <property type="evidence" value="ECO:0007669"/>
    <property type="project" value="UniProtKB-KW"/>
</dbReference>
<dbReference type="InterPro" id="IPR000792">
    <property type="entry name" value="Tscrpt_reg_LuxR_C"/>
</dbReference>
<dbReference type="Proteomes" id="UP000771749">
    <property type="component" value="Unassembled WGS sequence"/>
</dbReference>
<dbReference type="CDD" id="cd06170">
    <property type="entry name" value="LuxR_C_like"/>
    <property type="match status" value="1"/>
</dbReference>
<evidence type="ECO:0000256" key="1">
    <source>
        <dbReference type="ARBA" id="ARBA00023015"/>
    </source>
</evidence>
<dbReference type="Gene3D" id="3.30.450.20">
    <property type="entry name" value="PAS domain"/>
    <property type="match status" value="1"/>
</dbReference>
<dbReference type="InterPro" id="IPR016032">
    <property type="entry name" value="Sig_transdc_resp-reg_C-effctor"/>
</dbReference>
<dbReference type="Gene3D" id="1.10.10.10">
    <property type="entry name" value="Winged helix-like DNA-binding domain superfamily/Winged helix DNA-binding domain"/>
    <property type="match status" value="1"/>
</dbReference>
<reference evidence="5" key="1">
    <citation type="submission" date="2020-10" db="EMBL/GenBank/DDBJ databases">
        <authorList>
            <person name="Gilroy R."/>
        </authorList>
    </citation>
    <scope>NUCLEOTIDE SEQUENCE</scope>
    <source>
        <strain evidence="5">F1-3629</strain>
    </source>
</reference>
<evidence type="ECO:0000313" key="6">
    <source>
        <dbReference type="Proteomes" id="UP000771749"/>
    </source>
</evidence>
<dbReference type="PANTHER" id="PTHR44688:SF16">
    <property type="entry name" value="DNA-BINDING TRANSCRIPTIONAL ACTIVATOR DEVR_DOSR"/>
    <property type="match status" value="1"/>
</dbReference>
<gene>
    <name evidence="5" type="ORF">IAC07_03215</name>
</gene>
<dbReference type="PROSITE" id="PS50043">
    <property type="entry name" value="HTH_LUXR_2"/>
    <property type="match status" value="1"/>
</dbReference>
<dbReference type="PRINTS" id="PR00038">
    <property type="entry name" value="HTHLUXR"/>
</dbReference>
<keyword evidence="3" id="KW-0804">Transcription</keyword>
<proteinExistence type="predicted"/>
<evidence type="ECO:0000259" key="4">
    <source>
        <dbReference type="PROSITE" id="PS50043"/>
    </source>
</evidence>
<dbReference type="SUPFAM" id="SSF46894">
    <property type="entry name" value="C-terminal effector domain of the bipartite response regulators"/>
    <property type="match status" value="1"/>
</dbReference>
<protein>
    <submittedName>
        <fullName evidence="5">Response regulator transcription factor</fullName>
    </submittedName>
</protein>
<keyword evidence="2" id="KW-0238">DNA-binding</keyword>
<dbReference type="InterPro" id="IPR036388">
    <property type="entry name" value="WH-like_DNA-bd_sf"/>
</dbReference>
<reference evidence="5" key="2">
    <citation type="journal article" date="2021" name="PeerJ">
        <title>Extensive microbial diversity within the chicken gut microbiome revealed by metagenomics and culture.</title>
        <authorList>
            <person name="Gilroy R."/>
            <person name="Ravi A."/>
            <person name="Getino M."/>
            <person name="Pursley I."/>
            <person name="Horton D.L."/>
            <person name="Alikhan N.F."/>
            <person name="Baker D."/>
            <person name="Gharbi K."/>
            <person name="Hall N."/>
            <person name="Watson M."/>
            <person name="Adriaenssens E.M."/>
            <person name="Foster-Nyarko E."/>
            <person name="Jarju S."/>
            <person name="Secka A."/>
            <person name="Antonio M."/>
            <person name="Oren A."/>
            <person name="Chaudhuri R.R."/>
            <person name="La Ragione R."/>
            <person name="Hildebrand F."/>
            <person name="Pallen M.J."/>
        </authorList>
    </citation>
    <scope>NUCLEOTIDE SEQUENCE</scope>
    <source>
        <strain evidence="5">F1-3629</strain>
    </source>
</reference>
<dbReference type="PANTHER" id="PTHR44688">
    <property type="entry name" value="DNA-BINDING TRANSCRIPTIONAL ACTIVATOR DEVR_DOSR"/>
    <property type="match status" value="1"/>
</dbReference>
<dbReference type="GO" id="GO:0006355">
    <property type="term" value="P:regulation of DNA-templated transcription"/>
    <property type="evidence" value="ECO:0007669"/>
    <property type="project" value="InterPro"/>
</dbReference>
<evidence type="ECO:0000256" key="2">
    <source>
        <dbReference type="ARBA" id="ARBA00023125"/>
    </source>
</evidence>
<accession>A0A940DMP1</accession>
<dbReference type="Pfam" id="PF00196">
    <property type="entry name" value="GerE"/>
    <property type="match status" value="1"/>
</dbReference>
<evidence type="ECO:0000256" key="3">
    <source>
        <dbReference type="ARBA" id="ARBA00023163"/>
    </source>
</evidence>
<dbReference type="EMBL" id="JADIMJ010000047">
    <property type="protein sequence ID" value="MBO8453719.1"/>
    <property type="molecule type" value="Genomic_DNA"/>
</dbReference>
<keyword evidence="1" id="KW-0805">Transcription regulation</keyword>
<feature type="domain" description="HTH luxR-type" evidence="4">
    <location>
        <begin position="204"/>
        <end position="269"/>
    </location>
</feature>